<reference evidence="2" key="1">
    <citation type="submission" date="2021-10" db="EMBL/GenBank/DDBJ databases">
        <title>Streptomyces nigrumlapis sp.nov.,an antimicrobial producing actinobacterium isolated from Black Gobi rocks.</title>
        <authorList>
            <person name="Wen Y."/>
            <person name="Zhang W."/>
            <person name="Liu X.G."/>
        </authorList>
    </citation>
    <scope>NUCLEOTIDE SEQUENCE</scope>
    <source>
        <strain evidence="2">ST13-2-2</strain>
    </source>
</reference>
<feature type="region of interest" description="Disordered" evidence="1">
    <location>
        <begin position="31"/>
        <end position="97"/>
    </location>
</feature>
<evidence type="ECO:0000313" key="3">
    <source>
        <dbReference type="Proteomes" id="UP000830115"/>
    </source>
</evidence>
<dbReference type="EMBL" id="CP086322">
    <property type="protein sequence ID" value="UQA90589.1"/>
    <property type="molecule type" value="Genomic_DNA"/>
</dbReference>
<evidence type="ECO:0000256" key="1">
    <source>
        <dbReference type="SAM" id="MobiDB-lite"/>
    </source>
</evidence>
<evidence type="ECO:0000313" key="2">
    <source>
        <dbReference type="EMBL" id="UQA90589.1"/>
    </source>
</evidence>
<keyword evidence="3" id="KW-1185">Reference proteome</keyword>
<name>A0ABY4LYK8_9ACTN</name>
<dbReference type="PROSITE" id="PS51257">
    <property type="entry name" value="PROKAR_LIPOPROTEIN"/>
    <property type="match status" value="1"/>
</dbReference>
<gene>
    <name evidence="2" type="ORF">K9S39_00560</name>
</gene>
<accession>A0ABY4LYK8</accession>
<dbReference type="RefSeq" id="WP_248861330.1">
    <property type="nucleotide sequence ID" value="NZ_CP086322.1"/>
</dbReference>
<protein>
    <submittedName>
        <fullName evidence="2">Uncharacterized protein</fullName>
    </submittedName>
</protein>
<proteinExistence type="predicted"/>
<sequence>MPMIRRTGVRIGIPPIAALSLLAAGCGTERPGNDTAAGVPSQAAPAKPSRPSTPVDFPCPGESPTPTPSTTADTPGPAVPPTDHYAENHGFKDPLPLHGQRRCDGIAAVTRIKNALEPLRTHNDIDPHSTRRALTALGYPTAKVETYKVDPSVGFLINASPLCVEGKVNPHFIEANAFGGYPDGTGCKPPSGGH</sequence>
<dbReference type="Proteomes" id="UP000830115">
    <property type="component" value="Chromosome"/>
</dbReference>
<organism evidence="2 3">
    <name type="scientific">Streptomyces halobius</name>
    <dbReference type="NCBI Taxonomy" id="2879846"/>
    <lineage>
        <taxon>Bacteria</taxon>
        <taxon>Bacillati</taxon>
        <taxon>Actinomycetota</taxon>
        <taxon>Actinomycetes</taxon>
        <taxon>Kitasatosporales</taxon>
        <taxon>Streptomycetaceae</taxon>
        <taxon>Streptomyces</taxon>
    </lineage>
</organism>